<gene>
    <name evidence="3" type="ORF">EXM22_02060</name>
</gene>
<comment type="similarity">
    <text evidence="1 2">Belongs to the phD/YefM antitoxin family.</text>
</comment>
<dbReference type="AlphaFoldDB" id="A0A5C1QJQ9"/>
<dbReference type="Gene3D" id="3.40.1620.10">
    <property type="entry name" value="YefM-like domain"/>
    <property type="match status" value="1"/>
</dbReference>
<proteinExistence type="inferred from homology"/>
<accession>A0A5C1QJQ9</accession>
<dbReference type="PANTHER" id="PTHR33713:SF6">
    <property type="entry name" value="ANTITOXIN YEFM"/>
    <property type="match status" value="1"/>
</dbReference>
<dbReference type="InterPro" id="IPR006442">
    <property type="entry name" value="Antitoxin_Phd/YefM"/>
</dbReference>
<protein>
    <recommendedName>
        <fullName evidence="2">Antitoxin</fullName>
    </recommendedName>
</protein>
<dbReference type="RefSeq" id="WP_149484917.1">
    <property type="nucleotide sequence ID" value="NZ_CP036150.1"/>
</dbReference>
<reference evidence="3 4" key="1">
    <citation type="submission" date="2019-02" db="EMBL/GenBank/DDBJ databases">
        <title>Complete Genome Sequence and Methylome Analysis of free living Spirochaetas.</title>
        <authorList>
            <person name="Fomenkov A."/>
            <person name="Dubinina G."/>
            <person name="Leshcheva N."/>
            <person name="Mikheeva N."/>
            <person name="Grabovich M."/>
            <person name="Vincze T."/>
            <person name="Roberts R.J."/>
        </authorList>
    </citation>
    <scope>NUCLEOTIDE SEQUENCE [LARGE SCALE GENOMIC DNA]</scope>
    <source>
        <strain evidence="3 4">K2</strain>
    </source>
</reference>
<evidence type="ECO:0000313" key="4">
    <source>
        <dbReference type="Proteomes" id="UP000324209"/>
    </source>
</evidence>
<sequence length="80" mass="8980">MSSINVTNARKDLYKIVETVNLSHEPVHITGKNSSAVLIGEDDWKSIEETLHLMSIPGMRESIIKGMNTPIDELDDSLDW</sequence>
<evidence type="ECO:0000256" key="1">
    <source>
        <dbReference type="ARBA" id="ARBA00009981"/>
    </source>
</evidence>
<comment type="function">
    <text evidence="2">Antitoxin component of a type II toxin-antitoxin (TA) system.</text>
</comment>
<dbReference type="SUPFAM" id="SSF143120">
    <property type="entry name" value="YefM-like"/>
    <property type="match status" value="1"/>
</dbReference>
<dbReference type="Pfam" id="PF02604">
    <property type="entry name" value="PhdYeFM_antitox"/>
    <property type="match status" value="1"/>
</dbReference>
<organism evidence="3 4">
    <name type="scientific">Oceanispirochaeta crateris</name>
    <dbReference type="NCBI Taxonomy" id="2518645"/>
    <lineage>
        <taxon>Bacteria</taxon>
        <taxon>Pseudomonadati</taxon>
        <taxon>Spirochaetota</taxon>
        <taxon>Spirochaetia</taxon>
        <taxon>Spirochaetales</taxon>
        <taxon>Spirochaetaceae</taxon>
        <taxon>Oceanispirochaeta</taxon>
    </lineage>
</organism>
<name>A0A5C1QJQ9_9SPIO</name>
<dbReference type="KEGG" id="ock:EXM22_02060"/>
<dbReference type="OrthoDB" id="9802003at2"/>
<evidence type="ECO:0000313" key="3">
    <source>
        <dbReference type="EMBL" id="QEN06834.1"/>
    </source>
</evidence>
<dbReference type="EMBL" id="CP036150">
    <property type="protein sequence ID" value="QEN06834.1"/>
    <property type="molecule type" value="Genomic_DNA"/>
</dbReference>
<dbReference type="InterPro" id="IPR036165">
    <property type="entry name" value="YefM-like_sf"/>
</dbReference>
<dbReference type="InterPro" id="IPR051405">
    <property type="entry name" value="phD/YefM_antitoxin"/>
</dbReference>
<evidence type="ECO:0000256" key="2">
    <source>
        <dbReference type="RuleBase" id="RU362080"/>
    </source>
</evidence>
<dbReference type="Proteomes" id="UP000324209">
    <property type="component" value="Chromosome"/>
</dbReference>
<dbReference type="PANTHER" id="PTHR33713">
    <property type="entry name" value="ANTITOXIN YAFN-RELATED"/>
    <property type="match status" value="1"/>
</dbReference>
<keyword evidence="4" id="KW-1185">Reference proteome</keyword>
<dbReference type="NCBIfam" id="TIGR01552">
    <property type="entry name" value="phd_fam"/>
    <property type="match status" value="1"/>
</dbReference>